<accession>A0A5N7MU13</accession>
<proteinExistence type="predicted"/>
<evidence type="ECO:0000313" key="2">
    <source>
        <dbReference type="Proteomes" id="UP000403266"/>
    </source>
</evidence>
<sequence>MSEAIWGLVEHSYVQKGNLPKDCYRDCWEVYAAERYKKSRVFREYFKENFGWYIKGMDDVAKKLDAQDQISRSRQ</sequence>
<name>A0A5N7MU13_9HYPH</name>
<gene>
    <name evidence="1" type="ORF">FS320_37040</name>
</gene>
<comment type="caution">
    <text evidence="1">The sequence shown here is derived from an EMBL/GenBank/DDBJ whole genome shotgun (WGS) entry which is preliminary data.</text>
</comment>
<protein>
    <submittedName>
        <fullName evidence="1">Uncharacterized protein</fullName>
    </submittedName>
</protein>
<keyword evidence="2" id="KW-1185">Reference proteome</keyword>
<dbReference type="EMBL" id="VOSK01000375">
    <property type="protein sequence ID" value="MPR30471.1"/>
    <property type="molecule type" value="Genomic_DNA"/>
</dbReference>
<dbReference type="Proteomes" id="UP000403266">
    <property type="component" value="Unassembled WGS sequence"/>
</dbReference>
<dbReference type="RefSeq" id="WP_152717309.1">
    <property type="nucleotide sequence ID" value="NZ_VOSJ01000409.1"/>
</dbReference>
<organism evidence="1 2">
    <name type="scientific">Microvirga tunisiensis</name>
    <dbReference type="NCBI Taxonomy" id="2108360"/>
    <lineage>
        <taxon>Bacteria</taxon>
        <taxon>Pseudomonadati</taxon>
        <taxon>Pseudomonadota</taxon>
        <taxon>Alphaproteobacteria</taxon>
        <taxon>Hyphomicrobiales</taxon>
        <taxon>Methylobacteriaceae</taxon>
        <taxon>Microvirga</taxon>
    </lineage>
</organism>
<evidence type="ECO:0000313" key="1">
    <source>
        <dbReference type="EMBL" id="MPR30471.1"/>
    </source>
</evidence>
<dbReference type="AlphaFoldDB" id="A0A5N7MU13"/>
<reference evidence="1 2" key="1">
    <citation type="journal article" date="2019" name="Syst. Appl. Microbiol.">
        <title>Microvirga tunisiensis sp. nov., a root nodule symbiotic bacterium isolated from Lupinus micranthus and L. luteus grown in Northern Tunisia.</title>
        <authorList>
            <person name="Msaddak A."/>
            <person name="Rejili M."/>
            <person name="Duran D."/>
            <person name="Mars M."/>
            <person name="Palacios J.M."/>
            <person name="Ruiz-Argueso T."/>
            <person name="Rey L."/>
            <person name="Imperial J."/>
        </authorList>
    </citation>
    <scope>NUCLEOTIDE SEQUENCE [LARGE SCALE GENOMIC DNA]</scope>
    <source>
        <strain evidence="1 2">Lmie10</strain>
    </source>
</reference>